<organism evidence="10 11">
    <name type="scientific">Neobacillus mesonae</name>
    <dbReference type="NCBI Taxonomy" id="1193713"/>
    <lineage>
        <taxon>Bacteria</taxon>
        <taxon>Bacillati</taxon>
        <taxon>Bacillota</taxon>
        <taxon>Bacilli</taxon>
        <taxon>Bacillales</taxon>
        <taxon>Bacillaceae</taxon>
        <taxon>Neobacillus</taxon>
    </lineage>
</organism>
<dbReference type="Pfam" id="PF00312">
    <property type="entry name" value="Ribosomal_S15"/>
    <property type="match status" value="1"/>
</dbReference>
<evidence type="ECO:0000256" key="6">
    <source>
        <dbReference type="HAMAP-Rule" id="MF_01343"/>
    </source>
</evidence>
<evidence type="ECO:0000313" key="10">
    <source>
        <dbReference type="EMBL" id="AZU61530.1"/>
    </source>
</evidence>
<feature type="coiled-coil region" evidence="9">
    <location>
        <begin position="1"/>
        <end position="49"/>
    </location>
</feature>
<dbReference type="STRING" id="1193713.GCA_001636315_04385"/>
<keyword evidence="2 6" id="KW-0694">RNA-binding</keyword>
<comment type="similarity">
    <text evidence="6 7">Belongs to the universal ribosomal protein uS15 family.</text>
</comment>
<evidence type="ECO:0000256" key="5">
    <source>
        <dbReference type="ARBA" id="ARBA00064542"/>
    </source>
</evidence>
<dbReference type="PANTHER" id="PTHR23321:SF26">
    <property type="entry name" value="SMALL RIBOSOMAL SUBUNIT PROTEIN US15M"/>
    <property type="match status" value="1"/>
</dbReference>
<dbReference type="GO" id="GO:0022627">
    <property type="term" value="C:cytosolic small ribosomal subunit"/>
    <property type="evidence" value="ECO:0007669"/>
    <property type="project" value="TreeGrafter"/>
</dbReference>
<dbReference type="SMART" id="SM01387">
    <property type="entry name" value="Ribosomal_S15"/>
    <property type="match status" value="1"/>
</dbReference>
<dbReference type="KEGG" id="nmk:CHR53_09750"/>
<proteinExistence type="inferred from homology"/>
<dbReference type="Gene3D" id="6.10.250.3130">
    <property type="match status" value="1"/>
</dbReference>
<comment type="subunit">
    <text evidence="5 6">Part of the 30S ribosomal subunit. Forms a bridge to the 50S subunit in the 70S ribosome, contacting the 23S rRNA.</text>
</comment>
<dbReference type="Proteomes" id="UP000282892">
    <property type="component" value="Chromosome"/>
</dbReference>
<keyword evidence="9" id="KW-0175">Coiled coil</keyword>
<evidence type="ECO:0000313" key="11">
    <source>
        <dbReference type="Proteomes" id="UP000282892"/>
    </source>
</evidence>
<evidence type="ECO:0000256" key="8">
    <source>
        <dbReference type="RuleBase" id="RU004524"/>
    </source>
</evidence>
<dbReference type="CDD" id="cd00353">
    <property type="entry name" value="Ribosomal_S15p_S13e"/>
    <property type="match status" value="1"/>
</dbReference>
<dbReference type="OrthoDB" id="9799262at2"/>
<dbReference type="EMBL" id="CP022572">
    <property type="protein sequence ID" value="AZU61530.1"/>
    <property type="molecule type" value="Genomic_DNA"/>
</dbReference>
<keyword evidence="3 6" id="KW-0689">Ribosomal protein</keyword>
<comment type="function">
    <text evidence="6">Forms an intersubunit bridge (bridge B4) with the 23S rRNA of the 50S subunit in the ribosome.</text>
</comment>
<name>A0A3T0HWL4_9BACI</name>
<dbReference type="GO" id="GO:0006412">
    <property type="term" value="P:translation"/>
    <property type="evidence" value="ECO:0007669"/>
    <property type="project" value="UniProtKB-UniRule"/>
</dbReference>
<evidence type="ECO:0000256" key="7">
    <source>
        <dbReference type="RuleBase" id="RU003919"/>
    </source>
</evidence>
<evidence type="ECO:0000256" key="4">
    <source>
        <dbReference type="ARBA" id="ARBA00023274"/>
    </source>
</evidence>
<evidence type="ECO:0000256" key="9">
    <source>
        <dbReference type="SAM" id="Coils"/>
    </source>
</evidence>
<dbReference type="NCBIfam" id="TIGR00952">
    <property type="entry name" value="S15_bact"/>
    <property type="match status" value="1"/>
</dbReference>
<protein>
    <recommendedName>
        <fullName evidence="6">Small ribosomal subunit protein uS15</fullName>
    </recommendedName>
</protein>
<dbReference type="RefSeq" id="WP_066396170.1">
    <property type="nucleotide sequence ID" value="NZ_CP022572.1"/>
</dbReference>
<sequence>MAITQERKNEIINEYKTHENDTGSAEVQIAVLTEQINKLNEHLRVHKKDHHSRRGLLKMVGKRRNLLTYLRNKDVQRYRELINKLGLRR</sequence>
<dbReference type="InterPro" id="IPR005290">
    <property type="entry name" value="Ribosomal_uS15_bac-type"/>
</dbReference>
<dbReference type="InterPro" id="IPR009068">
    <property type="entry name" value="uS15_NS1_RNA-bd_sf"/>
</dbReference>
<dbReference type="Gene3D" id="1.10.287.10">
    <property type="entry name" value="S15/NS1, RNA-binding"/>
    <property type="match status" value="1"/>
</dbReference>
<keyword evidence="11" id="KW-1185">Reference proteome</keyword>
<dbReference type="SUPFAM" id="SSF47060">
    <property type="entry name" value="S15/NS1 RNA-binding domain"/>
    <property type="match status" value="1"/>
</dbReference>
<accession>A0A3T0HWL4</accession>
<evidence type="ECO:0000256" key="3">
    <source>
        <dbReference type="ARBA" id="ARBA00022980"/>
    </source>
</evidence>
<dbReference type="GO" id="GO:0019843">
    <property type="term" value="F:rRNA binding"/>
    <property type="evidence" value="ECO:0007669"/>
    <property type="project" value="UniProtKB-UniRule"/>
</dbReference>
<gene>
    <name evidence="6" type="primary">rpsO</name>
    <name evidence="10" type="ORF">CHR53_09750</name>
</gene>
<evidence type="ECO:0000256" key="1">
    <source>
        <dbReference type="ARBA" id="ARBA00022730"/>
    </source>
</evidence>
<dbReference type="InterPro" id="IPR000589">
    <property type="entry name" value="Ribosomal_uS15"/>
</dbReference>
<dbReference type="FunFam" id="1.10.287.10:FF:000002">
    <property type="entry name" value="30S ribosomal protein S15"/>
    <property type="match status" value="1"/>
</dbReference>
<reference evidence="10 11" key="1">
    <citation type="submission" date="2017-07" db="EMBL/GenBank/DDBJ databases">
        <title>The complete genome sequence of Bacillus mesonae strain H20-5, an efficient strain improving plant abiotic stress resistance.</title>
        <authorList>
            <person name="Kim S.Y."/>
            <person name="Song H."/>
            <person name="Sang M.K."/>
            <person name="Weon H.-Y."/>
            <person name="Song J."/>
        </authorList>
    </citation>
    <scope>NUCLEOTIDE SEQUENCE [LARGE SCALE GENOMIC DNA]</scope>
    <source>
        <strain evidence="10 11">H20-5</strain>
    </source>
</reference>
<comment type="function">
    <text evidence="6 8">One of the primary rRNA binding proteins, it binds directly to 16S rRNA where it helps nucleate assembly of the platform of the 30S subunit by binding and bridging several RNA helices of the 16S rRNA.</text>
</comment>
<keyword evidence="4 6" id="KW-0687">Ribonucleoprotein</keyword>
<dbReference type="PANTHER" id="PTHR23321">
    <property type="entry name" value="RIBOSOMAL PROTEIN S15, BACTERIAL AND ORGANELLAR"/>
    <property type="match status" value="1"/>
</dbReference>
<dbReference type="PROSITE" id="PS00362">
    <property type="entry name" value="RIBOSOMAL_S15"/>
    <property type="match status" value="1"/>
</dbReference>
<keyword evidence="1 6" id="KW-0699">rRNA-binding</keyword>
<evidence type="ECO:0000256" key="2">
    <source>
        <dbReference type="ARBA" id="ARBA00022884"/>
    </source>
</evidence>
<dbReference type="AlphaFoldDB" id="A0A3T0HWL4"/>
<dbReference type="GO" id="GO:0003735">
    <property type="term" value="F:structural constituent of ribosome"/>
    <property type="evidence" value="ECO:0007669"/>
    <property type="project" value="InterPro"/>
</dbReference>
<dbReference type="HAMAP" id="MF_01343_B">
    <property type="entry name" value="Ribosomal_uS15_B"/>
    <property type="match status" value="1"/>
</dbReference>